<evidence type="ECO:0000259" key="10">
    <source>
        <dbReference type="Pfam" id="PF03372"/>
    </source>
</evidence>
<keyword evidence="6" id="KW-0378">Hydrolase</keyword>
<dbReference type="Gene3D" id="3.60.10.10">
    <property type="entry name" value="Endonuclease/exonuclease/phosphatase"/>
    <property type="match status" value="1"/>
</dbReference>
<dbReference type="GO" id="GO:0006281">
    <property type="term" value="P:DNA repair"/>
    <property type="evidence" value="ECO:0007669"/>
    <property type="project" value="UniProtKB-KW"/>
</dbReference>
<evidence type="ECO:0000313" key="11">
    <source>
        <dbReference type="EMBL" id="BDU49817.1"/>
    </source>
</evidence>
<dbReference type="Proteomes" id="UP001321582">
    <property type="component" value="Chromosome"/>
</dbReference>
<dbReference type="RefSeq" id="WP_307904761.1">
    <property type="nucleotide sequence ID" value="NZ_AP027059.1"/>
</dbReference>
<evidence type="ECO:0000256" key="9">
    <source>
        <dbReference type="SAM" id="Phobius"/>
    </source>
</evidence>
<feature type="domain" description="Endonuclease/exonuclease/phosphatase" evidence="10">
    <location>
        <begin position="56"/>
        <end position="255"/>
    </location>
</feature>
<organism evidence="11 12">
    <name type="scientific">Haliovirga abyssi</name>
    <dbReference type="NCBI Taxonomy" id="2996794"/>
    <lineage>
        <taxon>Bacteria</taxon>
        <taxon>Fusobacteriati</taxon>
        <taxon>Fusobacteriota</taxon>
        <taxon>Fusobacteriia</taxon>
        <taxon>Fusobacteriales</taxon>
        <taxon>Haliovirgaceae</taxon>
        <taxon>Haliovirga</taxon>
    </lineage>
</organism>
<gene>
    <name evidence="11" type="ORF">HLVA_03860</name>
</gene>
<keyword evidence="9" id="KW-0472">Membrane</keyword>
<dbReference type="GO" id="GO:0046872">
    <property type="term" value="F:metal ion binding"/>
    <property type="evidence" value="ECO:0007669"/>
    <property type="project" value="UniProtKB-KW"/>
</dbReference>
<reference evidence="11 12" key="1">
    <citation type="submission" date="2022-11" db="EMBL/GenBank/DDBJ databases">
        <title>Haliovirga abyssi gen. nov., sp. nov., a mesophilic fermentative bacterium isolated from the Iheya North hydrothermal field and the proposal of Haliovirgaceae fam. nov.</title>
        <authorList>
            <person name="Miyazaki U."/>
            <person name="Tame A."/>
            <person name="Miyazaki J."/>
            <person name="Takai K."/>
            <person name="Sawayama S."/>
            <person name="Kitajima M."/>
            <person name="Okamoto A."/>
            <person name="Nakagawa S."/>
        </authorList>
    </citation>
    <scope>NUCLEOTIDE SEQUENCE [LARGE SCALE GENOMIC DNA]</scope>
    <source>
        <strain evidence="11 12">IC12</strain>
    </source>
</reference>
<dbReference type="KEGG" id="haby:HLVA_03860"/>
<proteinExistence type="predicted"/>
<dbReference type="InterPro" id="IPR036691">
    <property type="entry name" value="Endo/exonu/phosph_ase_sf"/>
</dbReference>
<evidence type="ECO:0000256" key="7">
    <source>
        <dbReference type="ARBA" id="ARBA00022842"/>
    </source>
</evidence>
<dbReference type="GO" id="GO:0016787">
    <property type="term" value="F:hydrolase activity"/>
    <property type="evidence" value="ECO:0007669"/>
    <property type="project" value="UniProtKB-KW"/>
</dbReference>
<dbReference type="InterPro" id="IPR005135">
    <property type="entry name" value="Endo/exonuclease/phosphatase"/>
</dbReference>
<keyword evidence="4" id="KW-0479">Metal-binding</keyword>
<evidence type="ECO:0000256" key="1">
    <source>
        <dbReference type="ARBA" id="ARBA00001936"/>
    </source>
</evidence>
<dbReference type="PANTHER" id="PTHR15822:SF4">
    <property type="entry name" value="TYROSYL-DNA PHOSPHODIESTERASE 2"/>
    <property type="match status" value="1"/>
</dbReference>
<protein>
    <submittedName>
        <fullName evidence="11">Endonuclease</fullName>
    </submittedName>
</protein>
<evidence type="ECO:0000313" key="12">
    <source>
        <dbReference type="Proteomes" id="UP001321582"/>
    </source>
</evidence>
<keyword evidence="3" id="KW-0540">Nuclease</keyword>
<dbReference type="InterPro" id="IPR051547">
    <property type="entry name" value="TDP2-like"/>
</dbReference>
<feature type="transmembrane region" description="Helical" evidence="9">
    <location>
        <begin position="7"/>
        <end position="28"/>
    </location>
</feature>
<evidence type="ECO:0000256" key="3">
    <source>
        <dbReference type="ARBA" id="ARBA00022722"/>
    </source>
</evidence>
<evidence type="ECO:0000256" key="5">
    <source>
        <dbReference type="ARBA" id="ARBA00022763"/>
    </source>
</evidence>
<dbReference type="AlphaFoldDB" id="A0AAU9DC07"/>
<dbReference type="Pfam" id="PF03372">
    <property type="entry name" value="Exo_endo_phos"/>
    <property type="match status" value="1"/>
</dbReference>
<dbReference type="PANTHER" id="PTHR15822">
    <property type="entry name" value="TRAF AND TNF RECEPTOR-ASSOCIATED PROTEIN"/>
    <property type="match status" value="1"/>
</dbReference>
<keyword evidence="9" id="KW-0812">Transmembrane</keyword>
<name>A0AAU9DC07_9FUSO</name>
<evidence type="ECO:0000256" key="8">
    <source>
        <dbReference type="ARBA" id="ARBA00023204"/>
    </source>
</evidence>
<keyword evidence="11" id="KW-0255">Endonuclease</keyword>
<keyword evidence="7" id="KW-0460">Magnesium</keyword>
<keyword evidence="12" id="KW-1185">Reference proteome</keyword>
<comment type="cofactor">
    <cofactor evidence="1">
        <name>Mn(2+)</name>
        <dbReference type="ChEBI" id="CHEBI:29035"/>
    </cofactor>
</comment>
<evidence type="ECO:0000256" key="4">
    <source>
        <dbReference type="ARBA" id="ARBA00022723"/>
    </source>
</evidence>
<evidence type="ECO:0000256" key="6">
    <source>
        <dbReference type="ARBA" id="ARBA00022801"/>
    </source>
</evidence>
<comment type="cofactor">
    <cofactor evidence="2">
        <name>Mg(2+)</name>
        <dbReference type="ChEBI" id="CHEBI:18420"/>
    </cofactor>
</comment>
<evidence type="ECO:0000256" key="2">
    <source>
        <dbReference type="ARBA" id="ARBA00001946"/>
    </source>
</evidence>
<dbReference type="GO" id="GO:0004519">
    <property type="term" value="F:endonuclease activity"/>
    <property type="evidence" value="ECO:0007669"/>
    <property type="project" value="UniProtKB-KW"/>
</dbReference>
<accession>A0AAU9DC07</accession>
<keyword evidence="8" id="KW-0234">DNA repair</keyword>
<dbReference type="SUPFAM" id="SSF56219">
    <property type="entry name" value="DNase I-like"/>
    <property type="match status" value="1"/>
</dbReference>
<sequence length="351" mass="40683">MKTILKFGGILFLTLISTFILFLLIMTISEFNPKEKTKLEVYGTGKNIIGKKFTILTWNIGYSALGKEADFFMDGGKQSIGESKEVVEKHIKNITKNIIKEKSDFIFLQEIDKNSTRSYHVNEYNYVKDNLKNYTTTFATNYKTLWVPIPLFKPMGKVLSGISLFSKYKPDSSIRYSFPGSYSWPTKLFQLDRCFIETRYKIGNKNLIMINLHLSAFDKGGFLRKKQVSYLKEHILEEYNNGDFIVVGGDWNSIFPNTNLDKINITTEKANWNPVKINKDFMPKDWKFVADNNIATCRENNKIYKRGRNHLYIIDGFLLSPNVSVDKINGIDLDFQDSDHNPVYMEFSLKM</sequence>
<keyword evidence="5" id="KW-0227">DNA damage</keyword>
<dbReference type="EMBL" id="AP027059">
    <property type="protein sequence ID" value="BDU49817.1"/>
    <property type="molecule type" value="Genomic_DNA"/>
</dbReference>
<keyword evidence="9" id="KW-1133">Transmembrane helix</keyword>